<proteinExistence type="predicted"/>
<evidence type="ECO:0000313" key="1">
    <source>
        <dbReference type="EMBL" id="OBZ72606.1"/>
    </source>
</evidence>
<gene>
    <name evidence="1" type="ORF">A0H81_07893</name>
</gene>
<keyword evidence="2" id="KW-1185">Reference proteome</keyword>
<organism evidence="1 2">
    <name type="scientific">Grifola frondosa</name>
    <name type="common">Maitake</name>
    <name type="synonym">Polyporus frondosus</name>
    <dbReference type="NCBI Taxonomy" id="5627"/>
    <lineage>
        <taxon>Eukaryota</taxon>
        <taxon>Fungi</taxon>
        <taxon>Dikarya</taxon>
        <taxon>Basidiomycota</taxon>
        <taxon>Agaricomycotina</taxon>
        <taxon>Agaricomycetes</taxon>
        <taxon>Polyporales</taxon>
        <taxon>Grifolaceae</taxon>
        <taxon>Grifola</taxon>
    </lineage>
</organism>
<comment type="caution">
    <text evidence="1">The sequence shown here is derived from an EMBL/GenBank/DDBJ whole genome shotgun (WGS) entry which is preliminary data.</text>
</comment>
<sequence length="221" mass="25277">MRKIVKVMDIQLEVVKKAYNDAHMNVVKGKKWAEAKVPALSIIYADLTTARKEFDYWLVTIYNEAHVATMLVEYLSWNNTTVIHLEAPEEKLVTDIAYMSKVPVEELKKQWQAGRYGAIIQDQLGTIKECPNKNINLLINLPCDLYGAPSASISFFRVHEQVTVPFLVKVMRGVHGMFFIHQVNVMLTRMDLVIHPLMLPSPEEQDSHLEKIDVLEVKGSE</sequence>
<protein>
    <submittedName>
        <fullName evidence="1">Uncharacterized protein</fullName>
    </submittedName>
</protein>
<dbReference type="AlphaFoldDB" id="A0A1C7M8A7"/>
<reference evidence="1 2" key="1">
    <citation type="submission" date="2016-03" db="EMBL/GenBank/DDBJ databases">
        <title>Whole genome sequencing of Grifola frondosa 9006-11.</title>
        <authorList>
            <person name="Min B."/>
            <person name="Park H."/>
            <person name="Kim J.-G."/>
            <person name="Cho H."/>
            <person name="Oh Y.-L."/>
            <person name="Kong W.-S."/>
            <person name="Choi I.-G."/>
        </authorList>
    </citation>
    <scope>NUCLEOTIDE SEQUENCE [LARGE SCALE GENOMIC DNA]</scope>
    <source>
        <strain evidence="1 2">9006-11</strain>
    </source>
</reference>
<dbReference type="EMBL" id="LUGG01000009">
    <property type="protein sequence ID" value="OBZ72606.1"/>
    <property type="molecule type" value="Genomic_DNA"/>
</dbReference>
<name>A0A1C7M8A7_GRIFR</name>
<accession>A0A1C7M8A7</accession>
<dbReference type="Proteomes" id="UP000092993">
    <property type="component" value="Unassembled WGS sequence"/>
</dbReference>
<evidence type="ECO:0000313" key="2">
    <source>
        <dbReference type="Proteomes" id="UP000092993"/>
    </source>
</evidence>